<dbReference type="AlphaFoldDB" id="A0A391NTD8"/>
<evidence type="ECO:0000256" key="3">
    <source>
        <dbReference type="ARBA" id="ARBA00012663"/>
    </source>
</evidence>
<dbReference type="Pfam" id="PF00728">
    <property type="entry name" value="Glyco_hydro_20"/>
    <property type="match status" value="1"/>
</dbReference>
<dbReference type="GO" id="GO:0005975">
    <property type="term" value="P:carbohydrate metabolic process"/>
    <property type="evidence" value="ECO:0007669"/>
    <property type="project" value="InterPro"/>
</dbReference>
<feature type="non-terminal residue" evidence="7">
    <location>
        <position position="53"/>
    </location>
</feature>
<comment type="caution">
    <text evidence="7">The sequence shown here is derived from an EMBL/GenBank/DDBJ whole genome shotgun (WGS) entry which is preliminary data.</text>
</comment>
<dbReference type="GO" id="GO:0016020">
    <property type="term" value="C:membrane"/>
    <property type="evidence" value="ECO:0007669"/>
    <property type="project" value="TreeGrafter"/>
</dbReference>
<organism evidence="7 8">
    <name type="scientific">Kipferlia bialata</name>
    <dbReference type="NCBI Taxonomy" id="797122"/>
    <lineage>
        <taxon>Eukaryota</taxon>
        <taxon>Metamonada</taxon>
        <taxon>Carpediemonas-like organisms</taxon>
        <taxon>Kipferlia</taxon>
    </lineage>
</organism>
<sequence length="53" mass="6054">NINNIPFDPTMDETYTVLQSVLSDSRTIFTDDYIHMGGDEVVTGCWNEMPEIQ</sequence>
<feature type="domain" description="Glycoside hydrolase family 20 catalytic" evidence="6">
    <location>
        <begin position="3"/>
        <end position="53"/>
    </location>
</feature>
<evidence type="ECO:0000313" key="8">
    <source>
        <dbReference type="Proteomes" id="UP000265618"/>
    </source>
</evidence>
<dbReference type="Proteomes" id="UP000265618">
    <property type="component" value="Unassembled WGS sequence"/>
</dbReference>
<feature type="non-terminal residue" evidence="7">
    <location>
        <position position="1"/>
    </location>
</feature>
<evidence type="ECO:0000256" key="4">
    <source>
        <dbReference type="ARBA" id="ARBA00022801"/>
    </source>
</evidence>
<evidence type="ECO:0000259" key="6">
    <source>
        <dbReference type="Pfam" id="PF00728"/>
    </source>
</evidence>
<proteinExistence type="inferred from homology"/>
<reference evidence="7 8" key="1">
    <citation type="journal article" date="2018" name="PLoS ONE">
        <title>The draft genome of Kipferlia bialata reveals reductive genome evolution in fornicate parasites.</title>
        <authorList>
            <person name="Tanifuji G."/>
            <person name="Takabayashi S."/>
            <person name="Kume K."/>
            <person name="Takagi M."/>
            <person name="Nakayama T."/>
            <person name="Kamikawa R."/>
            <person name="Inagaki Y."/>
            <person name="Hashimoto T."/>
        </authorList>
    </citation>
    <scope>NUCLEOTIDE SEQUENCE [LARGE SCALE GENOMIC DNA]</scope>
    <source>
        <strain evidence="7">NY0173</strain>
    </source>
</reference>
<keyword evidence="8" id="KW-1185">Reference proteome</keyword>
<protein>
    <recommendedName>
        <fullName evidence="3">beta-N-acetylhexosaminidase</fullName>
        <ecNumber evidence="3">3.2.1.52</ecNumber>
    </recommendedName>
</protein>
<dbReference type="InterPro" id="IPR025705">
    <property type="entry name" value="Beta_hexosaminidase_sua/sub"/>
</dbReference>
<evidence type="ECO:0000256" key="2">
    <source>
        <dbReference type="ARBA" id="ARBA00006285"/>
    </source>
</evidence>
<keyword evidence="4" id="KW-0378">Hydrolase</keyword>
<accession>A0A391NTD8</accession>
<dbReference type="GO" id="GO:0030203">
    <property type="term" value="P:glycosaminoglycan metabolic process"/>
    <property type="evidence" value="ECO:0007669"/>
    <property type="project" value="TreeGrafter"/>
</dbReference>
<comment type="catalytic activity">
    <reaction evidence="1">
        <text>Hydrolysis of terminal non-reducing N-acetyl-D-hexosamine residues in N-acetyl-beta-D-hexosaminides.</text>
        <dbReference type="EC" id="3.2.1.52"/>
    </reaction>
</comment>
<dbReference type="Gene3D" id="3.20.20.80">
    <property type="entry name" value="Glycosidases"/>
    <property type="match status" value="1"/>
</dbReference>
<evidence type="ECO:0000313" key="7">
    <source>
        <dbReference type="EMBL" id="GCA64524.1"/>
    </source>
</evidence>
<dbReference type="PANTHER" id="PTHR22600">
    <property type="entry name" value="BETA-HEXOSAMINIDASE"/>
    <property type="match status" value="1"/>
</dbReference>
<evidence type="ECO:0000256" key="1">
    <source>
        <dbReference type="ARBA" id="ARBA00001231"/>
    </source>
</evidence>
<dbReference type="GO" id="GO:0004563">
    <property type="term" value="F:beta-N-acetylhexosaminidase activity"/>
    <property type="evidence" value="ECO:0007669"/>
    <property type="project" value="UniProtKB-EC"/>
</dbReference>
<dbReference type="OrthoDB" id="428480at2759"/>
<dbReference type="InterPro" id="IPR015883">
    <property type="entry name" value="Glyco_hydro_20_cat"/>
</dbReference>
<dbReference type="PANTHER" id="PTHR22600:SF21">
    <property type="entry name" value="BETA-HEXOSAMINIDASE A"/>
    <property type="match status" value="1"/>
</dbReference>
<name>A0A391NTD8_9EUKA</name>
<comment type="similarity">
    <text evidence="2">Belongs to the glycosyl hydrolase 20 family.</text>
</comment>
<feature type="active site" description="Proton donor" evidence="5">
    <location>
        <position position="40"/>
    </location>
</feature>
<dbReference type="SUPFAM" id="SSF51445">
    <property type="entry name" value="(Trans)glycosidases"/>
    <property type="match status" value="1"/>
</dbReference>
<evidence type="ECO:0000256" key="5">
    <source>
        <dbReference type="PIRSR" id="PIRSR625705-1"/>
    </source>
</evidence>
<dbReference type="InterPro" id="IPR017853">
    <property type="entry name" value="GH"/>
</dbReference>
<dbReference type="PRINTS" id="PR00738">
    <property type="entry name" value="GLHYDRLASE20"/>
</dbReference>
<dbReference type="EMBL" id="BDIP01007534">
    <property type="protein sequence ID" value="GCA64524.1"/>
    <property type="molecule type" value="Genomic_DNA"/>
</dbReference>
<gene>
    <name evidence="7" type="ORF">KIPB_014540</name>
</gene>
<dbReference type="EC" id="3.2.1.52" evidence="3"/>